<dbReference type="PANTHER" id="PTHR34464">
    <property type="entry name" value="OS09G0376300 PROTEIN"/>
    <property type="match status" value="1"/>
</dbReference>
<sequence length="129" mass="14373">MADNISGMAHTFGGSLVPGVQNGTQPTQGSRAGIQASPDHNHPLYFVSLRYDTEAVSNLAEPVIDTNQIDIAQPQRRWLEPYAPDFQNDDEADDNFVVLVPCYRHECKEIKEANNQFLSVIENLSKVDE</sequence>
<reference evidence="2 3" key="1">
    <citation type="journal article" date="2021" name="BMC Genomics">
        <title>Datura genome reveals duplications of psychoactive alkaloid biosynthetic genes and high mutation rate following tissue culture.</title>
        <authorList>
            <person name="Rajewski A."/>
            <person name="Carter-House D."/>
            <person name="Stajich J."/>
            <person name="Litt A."/>
        </authorList>
    </citation>
    <scope>NUCLEOTIDE SEQUENCE [LARGE SCALE GENOMIC DNA]</scope>
    <source>
        <strain evidence="2">AR-01</strain>
    </source>
</reference>
<dbReference type="EMBL" id="JACEIK010002093">
    <property type="protein sequence ID" value="MCD9559079.1"/>
    <property type="molecule type" value="Genomic_DNA"/>
</dbReference>
<evidence type="ECO:0000256" key="1">
    <source>
        <dbReference type="SAM" id="MobiDB-lite"/>
    </source>
</evidence>
<name>A0ABS8UJS7_DATST</name>
<feature type="compositionally biased region" description="Polar residues" evidence="1">
    <location>
        <begin position="21"/>
        <end position="30"/>
    </location>
</feature>
<dbReference type="Proteomes" id="UP000823775">
    <property type="component" value="Unassembled WGS sequence"/>
</dbReference>
<feature type="region of interest" description="Disordered" evidence="1">
    <location>
        <begin position="13"/>
        <end position="37"/>
    </location>
</feature>
<gene>
    <name evidence="2" type="ORF">HAX54_016810</name>
</gene>
<keyword evidence="3" id="KW-1185">Reference proteome</keyword>
<comment type="caution">
    <text evidence="2">The sequence shown here is derived from an EMBL/GenBank/DDBJ whole genome shotgun (WGS) entry which is preliminary data.</text>
</comment>
<evidence type="ECO:0000313" key="3">
    <source>
        <dbReference type="Proteomes" id="UP000823775"/>
    </source>
</evidence>
<proteinExistence type="predicted"/>
<evidence type="ECO:0000313" key="2">
    <source>
        <dbReference type="EMBL" id="MCD9559079.1"/>
    </source>
</evidence>
<protein>
    <submittedName>
        <fullName evidence="2">Uncharacterized protein</fullName>
    </submittedName>
</protein>
<dbReference type="PANTHER" id="PTHR34464:SF3">
    <property type="entry name" value="OS09G0376300 PROTEIN"/>
    <property type="match status" value="1"/>
</dbReference>
<accession>A0ABS8UJS7</accession>
<organism evidence="2 3">
    <name type="scientific">Datura stramonium</name>
    <name type="common">Jimsonweed</name>
    <name type="synonym">Common thornapple</name>
    <dbReference type="NCBI Taxonomy" id="4076"/>
    <lineage>
        <taxon>Eukaryota</taxon>
        <taxon>Viridiplantae</taxon>
        <taxon>Streptophyta</taxon>
        <taxon>Embryophyta</taxon>
        <taxon>Tracheophyta</taxon>
        <taxon>Spermatophyta</taxon>
        <taxon>Magnoliopsida</taxon>
        <taxon>eudicotyledons</taxon>
        <taxon>Gunneridae</taxon>
        <taxon>Pentapetalae</taxon>
        <taxon>asterids</taxon>
        <taxon>lamiids</taxon>
        <taxon>Solanales</taxon>
        <taxon>Solanaceae</taxon>
        <taxon>Solanoideae</taxon>
        <taxon>Datureae</taxon>
        <taxon>Datura</taxon>
    </lineage>
</organism>